<dbReference type="PROSITE" id="PS50985">
    <property type="entry name" value="GRAS"/>
    <property type="match status" value="1"/>
</dbReference>
<reference evidence="6 7" key="1">
    <citation type="submission" date="2024-01" db="EMBL/GenBank/DDBJ databases">
        <authorList>
            <person name="Waweru B."/>
        </authorList>
    </citation>
    <scope>NUCLEOTIDE SEQUENCE [LARGE SCALE GENOMIC DNA]</scope>
</reference>
<comment type="similarity">
    <text evidence="5">Belongs to the GRAS family.</text>
</comment>
<dbReference type="Pfam" id="PF03514">
    <property type="entry name" value="GRAS"/>
    <property type="match status" value="1"/>
</dbReference>
<evidence type="ECO:0000256" key="3">
    <source>
        <dbReference type="ARBA" id="ARBA00023163"/>
    </source>
</evidence>
<dbReference type="Proteomes" id="UP001314170">
    <property type="component" value="Unassembled WGS sequence"/>
</dbReference>
<evidence type="ECO:0000256" key="1">
    <source>
        <dbReference type="ARBA" id="ARBA00004123"/>
    </source>
</evidence>
<evidence type="ECO:0000313" key="7">
    <source>
        <dbReference type="Proteomes" id="UP001314170"/>
    </source>
</evidence>
<comment type="caution">
    <text evidence="5">Lacks conserved residue(s) required for the propagation of feature annotation.</text>
</comment>
<evidence type="ECO:0000256" key="4">
    <source>
        <dbReference type="ARBA" id="ARBA00023242"/>
    </source>
</evidence>
<evidence type="ECO:0000313" key="6">
    <source>
        <dbReference type="EMBL" id="CAK7346800.1"/>
    </source>
</evidence>
<keyword evidence="3" id="KW-0804">Transcription</keyword>
<proteinExistence type="inferred from homology"/>
<dbReference type="GO" id="GO:0005634">
    <property type="term" value="C:nucleus"/>
    <property type="evidence" value="ECO:0007669"/>
    <property type="project" value="UniProtKB-SubCell"/>
</dbReference>
<accession>A0AAV1S761</accession>
<keyword evidence="7" id="KW-1185">Reference proteome</keyword>
<gene>
    <name evidence="6" type="ORF">DCAF_LOCUS19478</name>
</gene>
<dbReference type="EMBL" id="CAWUPB010001173">
    <property type="protein sequence ID" value="CAK7346800.1"/>
    <property type="molecule type" value="Genomic_DNA"/>
</dbReference>
<organism evidence="6 7">
    <name type="scientific">Dovyalis caffra</name>
    <dbReference type="NCBI Taxonomy" id="77055"/>
    <lineage>
        <taxon>Eukaryota</taxon>
        <taxon>Viridiplantae</taxon>
        <taxon>Streptophyta</taxon>
        <taxon>Embryophyta</taxon>
        <taxon>Tracheophyta</taxon>
        <taxon>Spermatophyta</taxon>
        <taxon>Magnoliopsida</taxon>
        <taxon>eudicotyledons</taxon>
        <taxon>Gunneridae</taxon>
        <taxon>Pentapetalae</taxon>
        <taxon>rosids</taxon>
        <taxon>fabids</taxon>
        <taxon>Malpighiales</taxon>
        <taxon>Salicaceae</taxon>
        <taxon>Flacourtieae</taxon>
        <taxon>Dovyalis</taxon>
    </lineage>
</organism>
<evidence type="ECO:0000256" key="2">
    <source>
        <dbReference type="ARBA" id="ARBA00023015"/>
    </source>
</evidence>
<comment type="caution">
    <text evidence="6">The sequence shown here is derived from an EMBL/GenBank/DDBJ whole genome shotgun (WGS) entry which is preliminary data.</text>
</comment>
<keyword evidence="4" id="KW-0539">Nucleus</keyword>
<dbReference type="InterPro" id="IPR005202">
    <property type="entry name" value="TF_GRAS"/>
</dbReference>
<sequence length="287" mass="32330">MSRFQALQELSPHVRFAQFTANQTILEATSEEHEDRVLDLDIMEGIQWPSLMADLAQRNDVSPRITAIIGGPEKAALIQHTGRGLVEFAESVGRKFRFGQTTIEKEEGFGKIKGDHTLIANCMIYQLHMTNRNLWIAKNFLNGVSRPSPTLEVLIEELLNFVKVSSLSFVEFFHEAIQHHTALSDSPVHSYRSVGFELFQKETMGLRIMGSVGNFPIGRAEKMSRRITFPFQRVLNRSPSLSTNVSQAKLLAGLLVVLVLKIKAFNNCFIVDSQTRKSALKKDKRSS</sequence>
<keyword evidence="2" id="KW-0805">Transcription regulation</keyword>
<protein>
    <submittedName>
        <fullName evidence="6">Uncharacterized protein</fullName>
    </submittedName>
</protein>
<evidence type="ECO:0000256" key="5">
    <source>
        <dbReference type="PROSITE-ProRule" id="PRU01191"/>
    </source>
</evidence>
<name>A0AAV1S761_9ROSI</name>
<comment type="subcellular location">
    <subcellularLocation>
        <location evidence="1">Nucleus</location>
    </subcellularLocation>
</comment>
<dbReference type="AlphaFoldDB" id="A0AAV1S761"/>
<dbReference type="PANTHER" id="PTHR31636">
    <property type="entry name" value="OSJNBA0084A10.13 PROTEIN-RELATED"/>
    <property type="match status" value="1"/>
</dbReference>